<accession>A0A382G948</accession>
<dbReference type="AlphaFoldDB" id="A0A382G948"/>
<name>A0A382G948_9ZZZZ</name>
<organism evidence="1">
    <name type="scientific">marine metagenome</name>
    <dbReference type="NCBI Taxonomy" id="408172"/>
    <lineage>
        <taxon>unclassified sequences</taxon>
        <taxon>metagenomes</taxon>
        <taxon>ecological metagenomes</taxon>
    </lineage>
</organism>
<sequence>MKEDKKVSWEDIAWSNMYSIEALMNILEKKRVITKQEVIEELRKLKDEHQKDVN</sequence>
<reference evidence="1" key="1">
    <citation type="submission" date="2018-05" db="EMBL/GenBank/DDBJ databases">
        <authorList>
            <person name="Lanie J.A."/>
            <person name="Ng W.-L."/>
            <person name="Kazmierczak K.M."/>
            <person name="Andrzejewski T.M."/>
            <person name="Davidsen T.M."/>
            <person name="Wayne K.J."/>
            <person name="Tettelin H."/>
            <person name="Glass J.I."/>
            <person name="Rusch D."/>
            <person name="Podicherti R."/>
            <person name="Tsui H.-C.T."/>
            <person name="Winkler M.E."/>
        </authorList>
    </citation>
    <scope>NUCLEOTIDE SEQUENCE</scope>
</reference>
<dbReference type="EMBL" id="UINC01054275">
    <property type="protein sequence ID" value="SVB71776.1"/>
    <property type="molecule type" value="Genomic_DNA"/>
</dbReference>
<evidence type="ECO:0000313" key="1">
    <source>
        <dbReference type="EMBL" id="SVB71776.1"/>
    </source>
</evidence>
<proteinExistence type="predicted"/>
<gene>
    <name evidence="1" type="ORF">METZ01_LOCUS224630</name>
</gene>
<protein>
    <submittedName>
        <fullName evidence="1">Uncharacterized protein</fullName>
    </submittedName>
</protein>